<gene>
    <name evidence="1" type="primary">Erv31_0</name>
    <name evidence="1" type="ORF">FOF47_R22060</name>
</gene>
<dbReference type="Proteomes" id="UP000475037">
    <property type="component" value="Unassembled WGS sequence"/>
</dbReference>
<evidence type="ECO:0000313" key="2">
    <source>
        <dbReference type="Proteomes" id="UP000475037"/>
    </source>
</evidence>
<name>A0A6G1BCC6_CROCR</name>
<proteinExistence type="predicted"/>
<accession>A0A6G1BCC6</accession>
<feature type="non-terminal residue" evidence="1">
    <location>
        <position position="186"/>
    </location>
</feature>
<dbReference type="CDD" id="cd09850">
    <property type="entry name" value="Ebola-like_HR1-HR2"/>
    <property type="match status" value="1"/>
</dbReference>
<dbReference type="SUPFAM" id="SSF58069">
    <property type="entry name" value="Virus ectodomain"/>
    <property type="match status" value="1"/>
</dbReference>
<protein>
    <submittedName>
        <fullName evidence="1">ENR1 protein</fullName>
    </submittedName>
</protein>
<keyword evidence="2" id="KW-1185">Reference proteome</keyword>
<comment type="caution">
    <text evidence="1">The sequence shown here is derived from an EMBL/GenBank/DDBJ whole genome shotgun (WGS) entry which is preliminary data.</text>
</comment>
<organism evidence="1 2">
    <name type="scientific">Crocuta crocuta</name>
    <name type="common">Spotted hyena</name>
    <dbReference type="NCBI Taxonomy" id="9678"/>
    <lineage>
        <taxon>Eukaryota</taxon>
        <taxon>Metazoa</taxon>
        <taxon>Chordata</taxon>
        <taxon>Craniata</taxon>
        <taxon>Vertebrata</taxon>
        <taxon>Euteleostomi</taxon>
        <taxon>Mammalia</taxon>
        <taxon>Eutheria</taxon>
        <taxon>Laurasiatheria</taxon>
        <taxon>Carnivora</taxon>
        <taxon>Feliformia</taxon>
        <taxon>Hyaenidae</taxon>
        <taxon>Crocuta</taxon>
    </lineage>
</organism>
<dbReference type="InterPro" id="IPR018154">
    <property type="entry name" value="TLV/ENV_coat_polyprotein"/>
</dbReference>
<dbReference type="EMBL" id="VOAJ01001039">
    <property type="protein sequence ID" value="KAF0885560.1"/>
    <property type="molecule type" value="Genomic_DNA"/>
</dbReference>
<dbReference type="PANTHER" id="PTHR10424:SF68">
    <property type="entry name" value="ENDOGENOUS RETROVIRUS GROUP 3 MEMBER 1 ENV POLYPROTEIN"/>
    <property type="match status" value="1"/>
</dbReference>
<dbReference type="Gene3D" id="1.10.287.210">
    <property type="match status" value="1"/>
</dbReference>
<feature type="non-terminal residue" evidence="1">
    <location>
        <position position="1"/>
    </location>
</feature>
<evidence type="ECO:0000313" key="1">
    <source>
        <dbReference type="EMBL" id="KAF0885560.1"/>
    </source>
</evidence>
<sequence>WICGRTAYTVLPSGWSGSCVLGTIRPSFFLLPLAEGEHLGVQIYGDRKVQRKRCALQIDNWKDDEWPPECIIHYYDPATWAEDGSWGNRTPIYMLKRIIRLQAVVEIITNETARALNLLAKQQTKMRNAVYQNCLALDYLLASEGGVCGKFNLSNCCLQIDDEGKVIEITDQMRKAAHVPVQTWNG</sequence>
<reference evidence="1 2" key="1">
    <citation type="submission" date="2019-11" db="EMBL/GenBank/DDBJ databases">
        <authorList>
            <person name="Yang C."/>
            <person name="Li F."/>
        </authorList>
    </citation>
    <scope>NUCLEOTIDE SEQUENCE [LARGE SCALE GENOMIC DNA]</scope>
    <source>
        <strain evidence="1">KB4526</strain>
        <tissue evidence="1">Muscle</tissue>
    </source>
</reference>
<dbReference type="AlphaFoldDB" id="A0A6G1BCC6"/>
<dbReference type="PANTHER" id="PTHR10424">
    <property type="entry name" value="VIRAL ENVELOPE PROTEIN"/>
    <property type="match status" value="1"/>
</dbReference>